<evidence type="ECO:0000259" key="7">
    <source>
        <dbReference type="Pfam" id="PF00135"/>
    </source>
</evidence>
<dbReference type="PANTHER" id="PTHR11559">
    <property type="entry name" value="CARBOXYLESTERASE"/>
    <property type="match status" value="1"/>
</dbReference>
<reference evidence="8" key="1">
    <citation type="submission" date="2020-05" db="UniProtKB">
        <authorList>
            <consortium name="EnsemblMetazoa"/>
        </authorList>
    </citation>
    <scope>IDENTIFICATION</scope>
    <source>
        <strain evidence="8">Aabys</strain>
    </source>
</reference>
<feature type="domain" description="Carboxylesterase type B" evidence="7">
    <location>
        <begin position="27"/>
        <end position="544"/>
    </location>
</feature>
<dbReference type="FunFam" id="3.40.50.1820:FF:000155">
    <property type="entry name" value="Carboxylic ester hydrolase"/>
    <property type="match status" value="1"/>
</dbReference>
<evidence type="ECO:0000256" key="2">
    <source>
        <dbReference type="ARBA" id="ARBA00022487"/>
    </source>
</evidence>
<evidence type="ECO:0000256" key="4">
    <source>
        <dbReference type="ARBA" id="ARBA00023157"/>
    </source>
</evidence>
<dbReference type="SUPFAM" id="SSF53474">
    <property type="entry name" value="alpha/beta-Hydrolases"/>
    <property type="match status" value="1"/>
</dbReference>
<dbReference type="STRING" id="7370.A0A1I8MPF7"/>
<accession>A0A1I8MPF7</accession>
<dbReference type="PROSITE" id="PS00122">
    <property type="entry name" value="CARBOXYLESTERASE_B_1"/>
    <property type="match status" value="1"/>
</dbReference>
<evidence type="ECO:0000256" key="1">
    <source>
        <dbReference type="ARBA" id="ARBA00005964"/>
    </source>
</evidence>
<dbReference type="InterPro" id="IPR050309">
    <property type="entry name" value="Type-B_Carboxylest/Lipase"/>
</dbReference>
<sequence length="556" mass="64517">MLIIGIIFKIFAPLTISICITASELITVQTSLGAIKGLQMQSRLGQKFWSFRGIRYAEAPVGELRFKNPQPVKPWKPQLFDATQDGPICPQVTVNRTWLSEDCLRLNVYSRQVNGVNQLKPVIMYLHPGGFSAFSAISAYAGPQYLMDRDVVLVTVNYRLASLGFMATGTSDAPGNMGLKDQVMALRWIQSNIETFGGNPNSVTLWGYSAGSISVGLHMLSPMSRGLFHRAIMQSASPLAQFRYRTNQMELAERQARLLECPVKPVKEMVRCMRGKPMLSFVDTLEKMFELEWVPGLNWMPVVEPNAGQERFLLEDPYKTMLDGNINRVPLIAGVTEYEFYYSAYYTLHNATQRQRFNLDFEKYLPIYFFYERDTPKSHTISQAMRSYYLKNKTLEFPQSMPSFGRMFTDLMCFEYHRFVQMISKHVPVYSYLFRYTGRYSHFRDPDTNRTYGAMHHDELWYLFYVPLATPMFSPADPENNTIERLTRIWQEFAQKGDPNSQTDQYLKNIHWPTYDLSKKQYLEIGNDLKIKSNGIYPERMELWDRLFPVEDMLMK</sequence>
<keyword evidence="3 6" id="KW-0378">Hydrolase</keyword>
<protein>
    <recommendedName>
        <fullName evidence="6">Carboxylic ester hydrolase</fullName>
        <ecNumber evidence="6">3.1.1.-</ecNumber>
    </recommendedName>
</protein>
<dbReference type="EnsemblMetazoa" id="MDOA007096-RB">
    <property type="protein sequence ID" value="MDOA007096-PB"/>
    <property type="gene ID" value="MDOA007096"/>
</dbReference>
<dbReference type="InterPro" id="IPR002018">
    <property type="entry name" value="CarbesteraseB"/>
</dbReference>
<proteinExistence type="inferred from homology"/>
<name>A0A1I8MPF7_MUSDO</name>
<keyword evidence="2" id="KW-0719">Serine esterase</keyword>
<evidence type="ECO:0000313" key="8">
    <source>
        <dbReference type="EnsemblMetazoa" id="MDOA007096-PB"/>
    </source>
</evidence>
<evidence type="ECO:0000256" key="6">
    <source>
        <dbReference type="RuleBase" id="RU361235"/>
    </source>
</evidence>
<dbReference type="AlphaFoldDB" id="A0A1I8MPF7"/>
<dbReference type="Pfam" id="PF00135">
    <property type="entry name" value="COesterase"/>
    <property type="match status" value="1"/>
</dbReference>
<dbReference type="eggNOG" id="KOG1516">
    <property type="taxonomic scope" value="Eukaryota"/>
</dbReference>
<dbReference type="EC" id="3.1.1.-" evidence="6"/>
<gene>
    <name evidence="8" type="primary">101887671</name>
</gene>
<evidence type="ECO:0000256" key="3">
    <source>
        <dbReference type="ARBA" id="ARBA00022801"/>
    </source>
</evidence>
<evidence type="ECO:0000256" key="5">
    <source>
        <dbReference type="ARBA" id="ARBA00023180"/>
    </source>
</evidence>
<keyword evidence="5" id="KW-0325">Glycoprotein</keyword>
<dbReference type="VEuPathDB" id="VectorBase:MDOMA2_015582"/>
<dbReference type="GO" id="GO:0052689">
    <property type="term" value="F:carboxylic ester hydrolase activity"/>
    <property type="evidence" value="ECO:0007669"/>
    <property type="project" value="UniProtKB-KW"/>
</dbReference>
<dbReference type="InterPro" id="IPR019826">
    <property type="entry name" value="Carboxylesterase_B_AS"/>
</dbReference>
<keyword evidence="4" id="KW-1015">Disulfide bond</keyword>
<dbReference type="InterPro" id="IPR029058">
    <property type="entry name" value="AB_hydrolase_fold"/>
</dbReference>
<organism evidence="8">
    <name type="scientific">Musca domestica</name>
    <name type="common">House fly</name>
    <dbReference type="NCBI Taxonomy" id="7370"/>
    <lineage>
        <taxon>Eukaryota</taxon>
        <taxon>Metazoa</taxon>
        <taxon>Ecdysozoa</taxon>
        <taxon>Arthropoda</taxon>
        <taxon>Hexapoda</taxon>
        <taxon>Insecta</taxon>
        <taxon>Pterygota</taxon>
        <taxon>Neoptera</taxon>
        <taxon>Endopterygota</taxon>
        <taxon>Diptera</taxon>
        <taxon>Brachycera</taxon>
        <taxon>Muscomorpha</taxon>
        <taxon>Muscoidea</taxon>
        <taxon>Muscidae</taxon>
        <taxon>Musca</taxon>
    </lineage>
</organism>
<comment type="similarity">
    <text evidence="1 6">Belongs to the type-B carboxylesterase/lipase family.</text>
</comment>
<dbReference type="Gene3D" id="3.40.50.1820">
    <property type="entry name" value="alpha/beta hydrolase"/>
    <property type="match status" value="1"/>
</dbReference>
<dbReference type="VEuPathDB" id="VectorBase:MDOA007096"/>